<protein>
    <recommendedName>
        <fullName evidence="5">Heparinase II/III-like C-terminal domain-containing protein</fullName>
    </recommendedName>
</protein>
<dbReference type="InterPro" id="IPR008929">
    <property type="entry name" value="Chondroitin_lyas"/>
</dbReference>
<dbReference type="EMBL" id="RBED01000137">
    <property type="protein sequence ID" value="RNL50051.1"/>
    <property type="molecule type" value="Genomic_DNA"/>
</dbReference>
<dbReference type="InterPro" id="IPR012480">
    <property type="entry name" value="Hepar_II_III_C"/>
</dbReference>
<keyword evidence="4" id="KW-0456">Lyase</keyword>
<gene>
    <name evidence="6" type="ORF">D7003_18295</name>
</gene>
<keyword evidence="7" id="KW-1185">Reference proteome</keyword>
<organism evidence="6 7">
    <name type="scientific">Arthrobacter oryzae</name>
    <dbReference type="NCBI Taxonomy" id="409290"/>
    <lineage>
        <taxon>Bacteria</taxon>
        <taxon>Bacillati</taxon>
        <taxon>Actinomycetota</taxon>
        <taxon>Actinomycetes</taxon>
        <taxon>Micrococcales</taxon>
        <taxon>Micrococcaceae</taxon>
        <taxon>Arthrobacter</taxon>
    </lineage>
</organism>
<evidence type="ECO:0000256" key="1">
    <source>
        <dbReference type="ARBA" id="ARBA00004418"/>
    </source>
</evidence>
<keyword evidence="2" id="KW-0732">Signal</keyword>
<dbReference type="Proteomes" id="UP000273807">
    <property type="component" value="Unassembled WGS sequence"/>
</dbReference>
<name>A0A3N0BMU8_9MICC</name>
<evidence type="ECO:0000313" key="7">
    <source>
        <dbReference type="Proteomes" id="UP000273807"/>
    </source>
</evidence>
<accession>A0A3N0BMU8</accession>
<evidence type="ECO:0000256" key="2">
    <source>
        <dbReference type="ARBA" id="ARBA00022729"/>
    </source>
</evidence>
<dbReference type="PANTHER" id="PTHR39210:SF1">
    <property type="entry name" value="HEPARIN-SULFATE LYASE"/>
    <property type="match status" value="1"/>
</dbReference>
<comment type="caution">
    <text evidence="6">The sequence shown here is derived from an EMBL/GenBank/DDBJ whole genome shotgun (WGS) entry which is preliminary data.</text>
</comment>
<dbReference type="PANTHER" id="PTHR39210">
    <property type="entry name" value="HEPARIN-SULFATE LYASE"/>
    <property type="match status" value="1"/>
</dbReference>
<evidence type="ECO:0000259" key="5">
    <source>
        <dbReference type="Pfam" id="PF07940"/>
    </source>
</evidence>
<dbReference type="OrthoDB" id="7335480at2"/>
<comment type="subcellular location">
    <subcellularLocation>
        <location evidence="1">Periplasm</location>
    </subcellularLocation>
</comment>
<dbReference type="GO" id="GO:0042597">
    <property type="term" value="C:periplasmic space"/>
    <property type="evidence" value="ECO:0007669"/>
    <property type="project" value="UniProtKB-SubCell"/>
</dbReference>
<dbReference type="Pfam" id="PF07940">
    <property type="entry name" value="Hepar_II_III_C"/>
    <property type="match status" value="1"/>
</dbReference>
<proteinExistence type="predicted"/>
<evidence type="ECO:0000313" key="6">
    <source>
        <dbReference type="EMBL" id="RNL50051.1"/>
    </source>
</evidence>
<feature type="domain" description="Heparinase II/III-like C-terminal" evidence="5">
    <location>
        <begin position="340"/>
        <end position="426"/>
    </location>
</feature>
<dbReference type="GO" id="GO:0016829">
    <property type="term" value="F:lyase activity"/>
    <property type="evidence" value="ECO:0007669"/>
    <property type="project" value="UniProtKB-KW"/>
</dbReference>
<keyword evidence="3" id="KW-0574">Periplasm</keyword>
<reference evidence="6 7" key="1">
    <citation type="submission" date="2018-10" db="EMBL/GenBank/DDBJ databases">
        <title>Genome sequencing of Arthrobacter oryzae TNB02.</title>
        <authorList>
            <person name="Cho Y.-J."/>
            <person name="Cho A."/>
            <person name="Kim O.-S."/>
        </authorList>
    </citation>
    <scope>NUCLEOTIDE SEQUENCE [LARGE SCALE GENOMIC DNA]</scope>
    <source>
        <strain evidence="6 7">TNB02</strain>
    </source>
</reference>
<dbReference type="RefSeq" id="WP_123256821.1">
    <property type="nucleotide sequence ID" value="NZ_RBED01000137.1"/>
</dbReference>
<dbReference type="Gene3D" id="2.70.98.70">
    <property type="match status" value="1"/>
</dbReference>
<sequence>MSIVPLQRGGWWHDYVCPTHGTELEPERDGVYPCPHGCELAGEPYAAAWLVYWHQALAREARFLARSPHTDAAEDPQDRARQILDEYASFYAEDSRRGWNEGSEGWMLKGKLFSQALTEAQWAVQIADAVICLNSAGHGVDRPVVEMLNGLLETIVAARGILVDDRNDERSNYTAWLNTAGLSLATALQSCGEAVEKEQWVKWSFQHVRIATFDDGWEWEGSTYYHVFVLRAYLLGLRGMDPAEIPADVAQILAAMVRVLVEIAAPDGRLPIIHDGPYNRAPMHREVLEIDILAGQLFKETGLANVGGWARSALGGRESEPEDLLNGWFTGDPVAGATASRGSVYYPNVGFAVLRDDEDRFQAVIDAGPHGGSHGHFDKLAVYLYGQEPWQPAPGVPPYASPLRHGHYARTLAHPTGRVDGQDQKEGTGSVDYWDGEGSHLIASADEVIPGIALKRELMIRGGLLIDIMRVSATDGVDHDVALALRPSTGFALQTSGGVTTSTWTGPTGPDGTGAVLTGFHRASVPAAMVLKPGRGPSDDPSVILPVADWETKAQDVTFVSVYAFDPTDRPAGVDIRFTGNDAVSIHIRSSSEEVTTIEVH</sequence>
<dbReference type="AlphaFoldDB" id="A0A3N0BMU8"/>
<evidence type="ECO:0000256" key="4">
    <source>
        <dbReference type="ARBA" id="ARBA00023239"/>
    </source>
</evidence>
<evidence type="ECO:0000256" key="3">
    <source>
        <dbReference type="ARBA" id="ARBA00022764"/>
    </source>
</evidence>
<dbReference type="Gene3D" id="1.50.10.100">
    <property type="entry name" value="Chondroitin AC/alginate lyase"/>
    <property type="match status" value="1"/>
</dbReference>